<keyword evidence="1" id="KW-1133">Transmembrane helix</keyword>
<sequence length="272" mass="29724">MDLFFVPTPKSMARAVLSTVAQATTALPKSNADFRNVMQVIPNFTVSPVPMTWHPDGLLFMGDDPTCPNREPKPFVQSSIAYDVSCSVQQRHTMLLHKSTVCPSRSSLHLYVRRGMHDPLTRTAQRSFIEGSSLCLPYKRGCKTSAFESLFSVQWPNPPFKDACLTSKRKLIVVTPCEVLHDALRHLSNRSTASIVVLLAVTMFNQPLPEIVLGLAFMTALDGCFRGLVAADKKTCTMSLAGIVVVSGLASVAVSACNGDAMKKTIENYRSA</sequence>
<reference evidence="2 3" key="1">
    <citation type="submission" date="2018-08" db="EMBL/GenBank/DDBJ databases">
        <title>Aphanomyces genome sequencing and annotation.</title>
        <authorList>
            <person name="Minardi D."/>
            <person name="Oidtmann B."/>
            <person name="Van Der Giezen M."/>
            <person name="Studholme D.J."/>
        </authorList>
    </citation>
    <scope>NUCLEOTIDE SEQUENCE [LARGE SCALE GENOMIC DNA]</scope>
    <source>
        <strain evidence="2 3">197901</strain>
    </source>
</reference>
<proteinExistence type="predicted"/>
<organism evidence="2 3">
    <name type="scientific">Aphanomyces astaci</name>
    <name type="common">Crayfish plague agent</name>
    <dbReference type="NCBI Taxonomy" id="112090"/>
    <lineage>
        <taxon>Eukaryota</taxon>
        <taxon>Sar</taxon>
        <taxon>Stramenopiles</taxon>
        <taxon>Oomycota</taxon>
        <taxon>Saprolegniomycetes</taxon>
        <taxon>Saprolegniales</taxon>
        <taxon>Verrucalvaceae</taxon>
        <taxon>Aphanomyces</taxon>
    </lineage>
</organism>
<gene>
    <name evidence="2" type="ORF">DYB31_007374</name>
</gene>
<protein>
    <submittedName>
        <fullName evidence="2">Uncharacterized protein</fullName>
    </submittedName>
</protein>
<keyword evidence="1" id="KW-0812">Transmembrane</keyword>
<comment type="caution">
    <text evidence="2">The sequence shown here is derived from an EMBL/GenBank/DDBJ whole genome shotgun (WGS) entry which is preliminary data.</text>
</comment>
<feature type="transmembrane region" description="Helical" evidence="1">
    <location>
        <begin position="195"/>
        <end position="218"/>
    </location>
</feature>
<evidence type="ECO:0000313" key="2">
    <source>
        <dbReference type="EMBL" id="RHZ06370.1"/>
    </source>
</evidence>
<dbReference type="AlphaFoldDB" id="A0A397EUD9"/>
<evidence type="ECO:0000256" key="1">
    <source>
        <dbReference type="SAM" id="Phobius"/>
    </source>
</evidence>
<dbReference type="VEuPathDB" id="FungiDB:H257_06536"/>
<dbReference type="EMBL" id="QUTE01012704">
    <property type="protein sequence ID" value="RHZ06370.1"/>
    <property type="molecule type" value="Genomic_DNA"/>
</dbReference>
<accession>A0A397EUD9</accession>
<dbReference type="Proteomes" id="UP000266196">
    <property type="component" value="Unassembled WGS sequence"/>
</dbReference>
<name>A0A397EUD9_APHAT</name>
<evidence type="ECO:0000313" key="3">
    <source>
        <dbReference type="Proteomes" id="UP000266196"/>
    </source>
</evidence>
<feature type="transmembrane region" description="Helical" evidence="1">
    <location>
        <begin position="238"/>
        <end position="257"/>
    </location>
</feature>
<keyword evidence="1" id="KW-0472">Membrane</keyword>